<gene>
    <name evidence="1" type="ORF">S06H3_58155</name>
</gene>
<organism evidence="1">
    <name type="scientific">marine sediment metagenome</name>
    <dbReference type="NCBI Taxonomy" id="412755"/>
    <lineage>
        <taxon>unclassified sequences</taxon>
        <taxon>metagenomes</taxon>
        <taxon>ecological metagenomes</taxon>
    </lineage>
</organism>
<dbReference type="SUPFAM" id="SSF64182">
    <property type="entry name" value="DHH phosphoesterases"/>
    <property type="match status" value="1"/>
</dbReference>
<dbReference type="PANTHER" id="PTHR30255:SF2">
    <property type="entry name" value="SINGLE-STRANDED-DNA-SPECIFIC EXONUCLEASE RECJ"/>
    <property type="match status" value="1"/>
</dbReference>
<comment type="caution">
    <text evidence="1">The sequence shown here is derived from an EMBL/GenBank/DDBJ whole genome shotgun (WGS) entry which is preliminary data.</text>
</comment>
<evidence type="ECO:0000313" key="1">
    <source>
        <dbReference type="EMBL" id="GAI52623.1"/>
    </source>
</evidence>
<dbReference type="InterPro" id="IPR051673">
    <property type="entry name" value="SSDNA_exonuclease_RecJ"/>
</dbReference>
<dbReference type="InterPro" id="IPR038763">
    <property type="entry name" value="DHH_sf"/>
</dbReference>
<feature type="non-terminal residue" evidence="1">
    <location>
        <position position="115"/>
    </location>
</feature>
<protein>
    <recommendedName>
        <fullName evidence="2">Single-stranded-DNA-specific exonuclease RecJ</fullName>
    </recommendedName>
</protein>
<proteinExistence type="predicted"/>
<sequence>MADTSGFLPLIAQLLYNRGLTEPSQLESFIAADKCLLGNPLLLPDMHRAVARIYRALLSGENIAIYGDFDVDGITGTAILVQALSSLGGKVIPYIPHRLTEGYGLKTATLENLCR</sequence>
<accession>X1P9W1</accession>
<evidence type="ECO:0008006" key="2">
    <source>
        <dbReference type="Google" id="ProtNLM"/>
    </source>
</evidence>
<dbReference type="EMBL" id="BARV01037618">
    <property type="protein sequence ID" value="GAI52623.1"/>
    <property type="molecule type" value="Genomic_DNA"/>
</dbReference>
<dbReference type="PANTHER" id="PTHR30255">
    <property type="entry name" value="SINGLE-STRANDED-DNA-SPECIFIC EXONUCLEASE RECJ"/>
    <property type="match status" value="1"/>
</dbReference>
<dbReference type="AlphaFoldDB" id="X1P9W1"/>
<name>X1P9W1_9ZZZZ</name>
<reference evidence="1" key="1">
    <citation type="journal article" date="2014" name="Front. Microbiol.">
        <title>High frequency of phylogenetically diverse reductive dehalogenase-homologous genes in deep subseafloor sedimentary metagenomes.</title>
        <authorList>
            <person name="Kawai M."/>
            <person name="Futagami T."/>
            <person name="Toyoda A."/>
            <person name="Takaki Y."/>
            <person name="Nishi S."/>
            <person name="Hori S."/>
            <person name="Arai W."/>
            <person name="Tsubouchi T."/>
            <person name="Morono Y."/>
            <person name="Uchiyama I."/>
            <person name="Ito T."/>
            <person name="Fujiyama A."/>
            <person name="Inagaki F."/>
            <person name="Takami H."/>
        </authorList>
    </citation>
    <scope>NUCLEOTIDE SEQUENCE</scope>
    <source>
        <strain evidence="1">Expedition CK06-06</strain>
    </source>
</reference>
<dbReference type="Gene3D" id="3.90.1640.30">
    <property type="match status" value="1"/>
</dbReference>